<keyword evidence="3" id="KW-1185">Reference proteome</keyword>
<proteinExistence type="predicted"/>
<evidence type="ECO:0000313" key="3">
    <source>
        <dbReference type="Proteomes" id="UP000826802"/>
    </source>
</evidence>
<organism evidence="2 3">
    <name type="scientific">Macrococcoides bohemicum</name>
    <dbReference type="NCBI Taxonomy" id="1903056"/>
    <lineage>
        <taxon>Bacteria</taxon>
        <taxon>Bacillati</taxon>
        <taxon>Bacillota</taxon>
        <taxon>Bacilli</taxon>
        <taxon>Bacillales</taxon>
        <taxon>Staphylococcaceae</taxon>
        <taxon>Macrococcoides</taxon>
    </lineage>
</organism>
<protein>
    <submittedName>
        <fullName evidence="2">Rhodanese-like domain-containing protein</fullName>
    </submittedName>
</protein>
<dbReference type="SMART" id="SM00450">
    <property type="entry name" value="RHOD"/>
    <property type="match status" value="1"/>
</dbReference>
<dbReference type="InterPro" id="IPR001763">
    <property type="entry name" value="Rhodanese-like_dom"/>
</dbReference>
<dbReference type="CDD" id="cd00158">
    <property type="entry name" value="RHOD"/>
    <property type="match status" value="1"/>
</dbReference>
<gene>
    <name evidence="2" type="ORF">KYI11_08965</name>
</gene>
<dbReference type="InterPro" id="IPR050229">
    <property type="entry name" value="GlpE_sulfurtransferase"/>
</dbReference>
<dbReference type="AlphaFoldDB" id="A0AAJ4P7F4"/>
<dbReference type="Proteomes" id="UP000826802">
    <property type="component" value="Chromosome"/>
</dbReference>
<name>A0AAJ4P7F4_9STAP</name>
<dbReference type="EMBL" id="CP079981">
    <property type="protein sequence ID" value="QYA41762.1"/>
    <property type="molecule type" value="Genomic_DNA"/>
</dbReference>
<reference evidence="2 3" key="1">
    <citation type="submission" date="2021-07" db="EMBL/GenBank/DDBJ databases">
        <title>Prevalence and characterization of methicillin-resistant Macrococcus spp. in food producing animals and meat in Switzerland in 2019.</title>
        <authorList>
            <person name="Keller J.E."/>
            <person name="Schwendener S."/>
            <person name="Neuenschwander J."/>
            <person name="Overesch G."/>
            <person name="Perreten V."/>
        </authorList>
    </citation>
    <scope>NUCLEOTIDE SEQUENCE [LARGE SCALE GENOMIC DNA]</scope>
    <source>
        <strain evidence="2 3">19Msa0936</strain>
    </source>
</reference>
<dbReference type="RefSeq" id="WP_219502600.1">
    <property type="nucleotide sequence ID" value="NZ_CP079981.1"/>
</dbReference>
<evidence type="ECO:0000259" key="1">
    <source>
        <dbReference type="PROSITE" id="PS50206"/>
    </source>
</evidence>
<feature type="domain" description="Rhodanese" evidence="1">
    <location>
        <begin position="14"/>
        <end position="94"/>
    </location>
</feature>
<sequence>MNISTEAFVAKIKANKAMNIIDVREQFEVEQGMIKGAMHIPMNDIPEAMDNLDREKEYYIVCAHAVRSANVTQYLLANDYKAVNVEGGMGVIEPMLSE</sequence>
<accession>A0AAJ4P7F4</accession>
<dbReference type="PANTHER" id="PTHR43031:SF17">
    <property type="entry name" value="SULFURTRANSFERASE YTWF-RELATED"/>
    <property type="match status" value="1"/>
</dbReference>
<dbReference type="Pfam" id="PF00581">
    <property type="entry name" value="Rhodanese"/>
    <property type="match status" value="1"/>
</dbReference>
<evidence type="ECO:0000313" key="2">
    <source>
        <dbReference type="EMBL" id="QYA41762.1"/>
    </source>
</evidence>
<dbReference type="PROSITE" id="PS50206">
    <property type="entry name" value="RHODANESE_3"/>
    <property type="match status" value="1"/>
</dbReference>
<dbReference type="PANTHER" id="PTHR43031">
    <property type="entry name" value="FAD-DEPENDENT OXIDOREDUCTASE"/>
    <property type="match status" value="1"/>
</dbReference>